<accession>A0A5B8CBC6</accession>
<evidence type="ECO:0000313" key="3">
    <source>
        <dbReference type="EMBL" id="QDC36529.1"/>
    </source>
</evidence>
<evidence type="ECO:0000313" key="4">
    <source>
        <dbReference type="Proteomes" id="UP000311469"/>
    </source>
</evidence>
<dbReference type="GO" id="GO:0016491">
    <property type="term" value="F:oxidoreductase activity"/>
    <property type="evidence" value="ECO:0007669"/>
    <property type="project" value="InterPro"/>
</dbReference>
<dbReference type="EMBL" id="CP041016">
    <property type="protein sequence ID" value="QDC36529.1"/>
    <property type="molecule type" value="Genomic_DNA"/>
</dbReference>
<dbReference type="Gene3D" id="3.40.50.80">
    <property type="entry name" value="Nucleotide-binding domain of ferredoxin-NADP reductase (FNR) module"/>
    <property type="match status" value="1"/>
</dbReference>
<dbReference type="PANTHER" id="PTHR30157">
    <property type="entry name" value="FERRIC REDUCTASE, NADPH-DEPENDENT"/>
    <property type="match status" value="1"/>
</dbReference>
<dbReference type="PANTHER" id="PTHR30157:SF0">
    <property type="entry name" value="NADPH-DEPENDENT FERRIC-CHELATE REDUCTASE"/>
    <property type="match status" value="1"/>
</dbReference>
<dbReference type="InterPro" id="IPR017938">
    <property type="entry name" value="Riboflavin_synthase-like_b-brl"/>
</dbReference>
<name>A0A5B8CBC6_SPHSA</name>
<gene>
    <name evidence="3" type="ORF">FIL70_03980</name>
</gene>
<dbReference type="Pfam" id="PF04954">
    <property type="entry name" value="SIP"/>
    <property type="match status" value="1"/>
</dbReference>
<dbReference type="Proteomes" id="UP000311469">
    <property type="component" value="Chromosome cSF1"/>
</dbReference>
<organism evidence="3 4">
    <name type="scientific">Sphingobium fuliginis ATCC 27551</name>
    <dbReference type="NCBI Taxonomy" id="1208342"/>
    <lineage>
        <taxon>Bacteria</taxon>
        <taxon>Pseudomonadati</taxon>
        <taxon>Pseudomonadota</taxon>
        <taxon>Alphaproteobacteria</taxon>
        <taxon>Sphingomonadales</taxon>
        <taxon>Sphingomonadaceae</taxon>
        <taxon>Sphingobium</taxon>
    </lineage>
</organism>
<dbReference type="AlphaFoldDB" id="A0A5B8CBC6"/>
<evidence type="ECO:0000259" key="2">
    <source>
        <dbReference type="PROSITE" id="PS51384"/>
    </source>
</evidence>
<dbReference type="InterPro" id="IPR039261">
    <property type="entry name" value="FNR_nucleotide-bd"/>
</dbReference>
<feature type="domain" description="FAD-binding FR-type" evidence="2">
    <location>
        <begin position="34"/>
        <end position="134"/>
    </location>
</feature>
<evidence type="ECO:0000256" key="1">
    <source>
        <dbReference type="SAM" id="MobiDB-lite"/>
    </source>
</evidence>
<dbReference type="InterPro" id="IPR007037">
    <property type="entry name" value="SIP_rossman_dom"/>
</dbReference>
<dbReference type="InterPro" id="IPR017927">
    <property type="entry name" value="FAD-bd_FR_type"/>
</dbReference>
<proteinExistence type="predicted"/>
<dbReference type="CDD" id="cd06193">
    <property type="entry name" value="siderophore_interacting"/>
    <property type="match status" value="1"/>
</dbReference>
<dbReference type="InterPro" id="IPR039374">
    <property type="entry name" value="SIP_fam"/>
</dbReference>
<feature type="region of interest" description="Disordered" evidence="1">
    <location>
        <begin position="1"/>
        <end position="23"/>
    </location>
</feature>
<sequence>MRRVQRETVVTIPSGSGRASGKAPGRLSKTLIAPFIKRATVMAIDDVTDGFRLVTLEGAALRGFAWMPGQKIQIAMGSAFVARTYTPIEWDIALGRTRFLGYRHGEGPGSIWLAGVRVGDECDLFGPRNSLAVNDMIGRVAVFGDETSIGLGHALARHDAARSVACHFEVGNAESGKRVVDRLGMVDTRLFARRDDDAHLGALEATLSSLVASDASFVVTGKAGTIQRLRHELKRLGVSANRVATKAYWAPGKTGLD</sequence>
<reference evidence="3 4" key="1">
    <citation type="submission" date="2019-06" db="EMBL/GenBank/DDBJ databases">
        <title>Genome organization and adaptive potential of archetypical organophosphate degarding Sphingobium fuliginis ATCC 27551.</title>
        <authorList>
            <person name="Sarwar A."/>
            <person name="Parthasarathy S."/>
            <person name="Singh C."/>
            <person name="Siddavattam D."/>
        </authorList>
    </citation>
    <scope>NUCLEOTIDE SEQUENCE [LARGE SCALE GENOMIC DNA]</scope>
    <source>
        <strain evidence="3 4">ATCC 27551</strain>
    </source>
</reference>
<dbReference type="KEGG" id="sufl:FIL70_03980"/>
<dbReference type="Gene3D" id="2.40.30.10">
    <property type="entry name" value="Translation factors"/>
    <property type="match status" value="1"/>
</dbReference>
<dbReference type="PROSITE" id="PS51384">
    <property type="entry name" value="FAD_FR"/>
    <property type="match status" value="1"/>
</dbReference>
<dbReference type="SUPFAM" id="SSF63380">
    <property type="entry name" value="Riboflavin synthase domain-like"/>
    <property type="match status" value="1"/>
</dbReference>
<protein>
    <submittedName>
        <fullName evidence="3">Siderophore-interacting protein</fullName>
    </submittedName>
</protein>